<dbReference type="Gramene" id="RZC78335">
    <property type="protein sequence ID" value="RZC78335"/>
    <property type="gene ID" value="C5167_002851"/>
</dbReference>
<keyword evidence="3" id="KW-1185">Reference proteome</keyword>
<dbReference type="Proteomes" id="UP000316621">
    <property type="component" value="Chromosome 9"/>
</dbReference>
<feature type="region of interest" description="Disordered" evidence="1">
    <location>
        <begin position="75"/>
        <end position="128"/>
    </location>
</feature>
<dbReference type="AlphaFoldDB" id="A0A4Y7L2A7"/>
<feature type="compositionally biased region" description="Basic and acidic residues" evidence="1">
    <location>
        <begin position="22"/>
        <end position="35"/>
    </location>
</feature>
<name>A0A4Y7L2A7_PAPSO</name>
<dbReference type="EMBL" id="CM010723">
    <property type="protein sequence ID" value="RZC78335.1"/>
    <property type="molecule type" value="Genomic_DNA"/>
</dbReference>
<feature type="compositionally biased region" description="Polar residues" evidence="1">
    <location>
        <begin position="104"/>
        <end position="115"/>
    </location>
</feature>
<feature type="region of interest" description="Disordered" evidence="1">
    <location>
        <begin position="1"/>
        <end position="35"/>
    </location>
</feature>
<evidence type="ECO:0000256" key="1">
    <source>
        <dbReference type="SAM" id="MobiDB-lite"/>
    </source>
</evidence>
<feature type="compositionally biased region" description="Basic and acidic residues" evidence="1">
    <location>
        <begin position="116"/>
        <end position="128"/>
    </location>
</feature>
<accession>A0A4Y7L2A7</accession>
<reference evidence="2 3" key="1">
    <citation type="journal article" date="2018" name="Science">
        <title>The opium poppy genome and morphinan production.</title>
        <authorList>
            <person name="Guo L."/>
            <person name="Winzer T."/>
            <person name="Yang X."/>
            <person name="Li Y."/>
            <person name="Ning Z."/>
            <person name="He Z."/>
            <person name="Teodor R."/>
            <person name="Lu Y."/>
            <person name="Bowser T.A."/>
            <person name="Graham I.A."/>
            <person name="Ye K."/>
        </authorList>
    </citation>
    <scope>NUCLEOTIDE SEQUENCE [LARGE SCALE GENOMIC DNA]</scope>
    <source>
        <strain evidence="3">cv. HN1</strain>
        <tissue evidence="2">Leaves</tissue>
    </source>
</reference>
<evidence type="ECO:0000313" key="2">
    <source>
        <dbReference type="EMBL" id="RZC78335.1"/>
    </source>
</evidence>
<gene>
    <name evidence="2" type="ORF">C5167_002851</name>
</gene>
<sequence length="159" mass="18320">MFGKLLPSDPQIKGAAGVDESFSTKRREQRQVYEQDSLHDSRKKCYVIKKTCLQRILGRGERKLTFRNWSLDDARNTCTIGTQSPEERESGVGFENQKQRRENQQPSLTKNTEQTRPAKIEKRVPGSQNRADDVFYTRAIDELDIFQSSKPADFDLGHL</sequence>
<organism evidence="2 3">
    <name type="scientific">Papaver somniferum</name>
    <name type="common">Opium poppy</name>
    <dbReference type="NCBI Taxonomy" id="3469"/>
    <lineage>
        <taxon>Eukaryota</taxon>
        <taxon>Viridiplantae</taxon>
        <taxon>Streptophyta</taxon>
        <taxon>Embryophyta</taxon>
        <taxon>Tracheophyta</taxon>
        <taxon>Spermatophyta</taxon>
        <taxon>Magnoliopsida</taxon>
        <taxon>Ranunculales</taxon>
        <taxon>Papaveraceae</taxon>
        <taxon>Papaveroideae</taxon>
        <taxon>Papaver</taxon>
    </lineage>
</organism>
<proteinExistence type="predicted"/>
<evidence type="ECO:0000313" key="3">
    <source>
        <dbReference type="Proteomes" id="UP000316621"/>
    </source>
</evidence>
<protein>
    <submittedName>
        <fullName evidence="2">Uncharacterized protein</fullName>
    </submittedName>
</protein>